<dbReference type="RefSeq" id="WP_210007124.1">
    <property type="nucleotide sequence ID" value="NZ_BSEO01000014.1"/>
</dbReference>
<dbReference type="EMBL" id="BSEO01000014">
    <property type="protein sequence ID" value="GLJ80954.1"/>
    <property type="molecule type" value="Genomic_DNA"/>
</dbReference>
<organism evidence="2 3">
    <name type="scientific">Microbacterium imperiale</name>
    <dbReference type="NCBI Taxonomy" id="33884"/>
    <lineage>
        <taxon>Bacteria</taxon>
        <taxon>Bacillati</taxon>
        <taxon>Actinomycetota</taxon>
        <taxon>Actinomycetes</taxon>
        <taxon>Micrococcales</taxon>
        <taxon>Microbacteriaceae</taxon>
        <taxon>Microbacterium</taxon>
    </lineage>
</organism>
<dbReference type="Proteomes" id="UP001142317">
    <property type="component" value="Unassembled WGS sequence"/>
</dbReference>
<evidence type="ECO:0000256" key="1">
    <source>
        <dbReference type="SAM" id="Phobius"/>
    </source>
</evidence>
<gene>
    <name evidence="2" type="ORF">GCM10017586_26370</name>
</gene>
<keyword evidence="1" id="KW-0812">Transmembrane</keyword>
<proteinExistence type="predicted"/>
<feature type="transmembrane region" description="Helical" evidence="1">
    <location>
        <begin position="243"/>
        <end position="261"/>
    </location>
</feature>
<dbReference type="AlphaFoldDB" id="A0A9W6M4I4"/>
<keyword evidence="3" id="KW-1185">Reference proteome</keyword>
<keyword evidence="1" id="KW-1133">Transmembrane helix</keyword>
<accession>A0A9W6M4I4</accession>
<feature type="transmembrane region" description="Helical" evidence="1">
    <location>
        <begin position="80"/>
        <end position="104"/>
    </location>
</feature>
<comment type="caution">
    <text evidence="2">The sequence shown here is derived from an EMBL/GenBank/DDBJ whole genome shotgun (WGS) entry which is preliminary data.</text>
</comment>
<feature type="transmembrane region" description="Helical" evidence="1">
    <location>
        <begin position="124"/>
        <end position="143"/>
    </location>
</feature>
<feature type="transmembrane region" description="Helical" evidence="1">
    <location>
        <begin position="179"/>
        <end position="198"/>
    </location>
</feature>
<name>A0A9W6M4I4_9MICO</name>
<feature type="transmembrane region" description="Helical" evidence="1">
    <location>
        <begin position="218"/>
        <end position="237"/>
    </location>
</feature>
<feature type="transmembrane region" description="Helical" evidence="1">
    <location>
        <begin position="155"/>
        <end position="173"/>
    </location>
</feature>
<evidence type="ECO:0000313" key="3">
    <source>
        <dbReference type="Proteomes" id="UP001142317"/>
    </source>
</evidence>
<reference evidence="2" key="1">
    <citation type="journal article" date="2014" name="Int. J. Syst. Evol. Microbiol.">
        <title>Complete genome sequence of Corynebacterium casei LMG S-19264T (=DSM 44701T), isolated from a smear-ripened cheese.</title>
        <authorList>
            <consortium name="US DOE Joint Genome Institute (JGI-PGF)"/>
            <person name="Walter F."/>
            <person name="Albersmeier A."/>
            <person name="Kalinowski J."/>
            <person name="Ruckert C."/>
        </authorList>
    </citation>
    <scope>NUCLEOTIDE SEQUENCE</scope>
    <source>
        <strain evidence="2">VKM Ac-1447</strain>
    </source>
</reference>
<sequence>MPAVTTPQRTYRYLRLTLAGAPVALLLAVAFAIPDVGVLPTVSHYFYTPARTVFSASLVAAAACLLALSGRGPARVLLDLAALLAPLVAIVPTPVAAGEVPGLIVECAAPCVPSPFADDLGNALLTYLVMAAIVVVVGVVLALRGDVALRAVAPTLAIAVVVLAAVSGVWALAPGALVAYVHLVAAFAFFGLIAAVALVEALRPSPEHPPRPAVRRAYLVIAVALPVDLIATVALGAGTDAPVVFVGEVIALLLFVAFWLLQTVQKWSVPDPSLRG</sequence>
<protein>
    <submittedName>
        <fullName evidence="2">Uncharacterized protein</fullName>
    </submittedName>
</protein>
<keyword evidence="1" id="KW-0472">Membrane</keyword>
<reference evidence="2" key="2">
    <citation type="submission" date="2023-01" db="EMBL/GenBank/DDBJ databases">
        <authorList>
            <person name="Sun Q."/>
            <person name="Evtushenko L."/>
        </authorList>
    </citation>
    <scope>NUCLEOTIDE SEQUENCE</scope>
    <source>
        <strain evidence="2">VKM Ac-1447</strain>
    </source>
</reference>
<feature type="transmembrane region" description="Helical" evidence="1">
    <location>
        <begin position="48"/>
        <end position="68"/>
    </location>
</feature>
<evidence type="ECO:0000313" key="2">
    <source>
        <dbReference type="EMBL" id="GLJ80954.1"/>
    </source>
</evidence>